<organism evidence="7 8">
    <name type="scientific">Rhipicephalus sanguineus</name>
    <name type="common">Brown dog tick</name>
    <name type="synonym">Ixodes sanguineus</name>
    <dbReference type="NCBI Taxonomy" id="34632"/>
    <lineage>
        <taxon>Eukaryota</taxon>
        <taxon>Metazoa</taxon>
        <taxon>Ecdysozoa</taxon>
        <taxon>Arthropoda</taxon>
        <taxon>Chelicerata</taxon>
        <taxon>Arachnida</taxon>
        <taxon>Acari</taxon>
        <taxon>Parasitiformes</taxon>
        <taxon>Ixodida</taxon>
        <taxon>Ixodoidea</taxon>
        <taxon>Ixodidae</taxon>
        <taxon>Rhipicephalinae</taxon>
        <taxon>Rhipicephalus</taxon>
        <taxon>Rhipicephalus</taxon>
    </lineage>
</organism>
<dbReference type="SUPFAM" id="SSF57667">
    <property type="entry name" value="beta-beta-alpha zinc fingers"/>
    <property type="match status" value="3"/>
</dbReference>
<comment type="caution">
    <text evidence="7">The sequence shown here is derived from an EMBL/GenBank/DDBJ whole genome shotgun (WGS) entry which is preliminary data.</text>
</comment>
<evidence type="ECO:0000313" key="7">
    <source>
        <dbReference type="EMBL" id="KAH7935927.1"/>
    </source>
</evidence>
<proteinExistence type="predicted"/>
<dbReference type="PANTHER" id="PTHR23235">
    <property type="entry name" value="KRUEPPEL-LIKE TRANSCRIPTION FACTOR"/>
    <property type="match status" value="1"/>
</dbReference>
<evidence type="ECO:0000259" key="6">
    <source>
        <dbReference type="PROSITE" id="PS50157"/>
    </source>
</evidence>
<dbReference type="FunFam" id="3.30.160.60:FF:000446">
    <property type="entry name" value="Zinc finger protein"/>
    <property type="match status" value="1"/>
</dbReference>
<protein>
    <recommendedName>
        <fullName evidence="6">C2H2-type domain-containing protein</fullName>
    </recommendedName>
</protein>
<keyword evidence="3" id="KW-0862">Zinc</keyword>
<feature type="region of interest" description="Disordered" evidence="5">
    <location>
        <begin position="95"/>
        <end position="120"/>
    </location>
</feature>
<evidence type="ECO:0000313" key="8">
    <source>
        <dbReference type="Proteomes" id="UP000821837"/>
    </source>
</evidence>
<feature type="compositionally biased region" description="Polar residues" evidence="5">
    <location>
        <begin position="166"/>
        <end position="175"/>
    </location>
</feature>
<feature type="domain" description="C2H2-type" evidence="6">
    <location>
        <begin position="335"/>
        <end position="362"/>
    </location>
</feature>
<reference evidence="7" key="2">
    <citation type="submission" date="2021-09" db="EMBL/GenBank/DDBJ databases">
        <authorList>
            <person name="Jia N."/>
            <person name="Wang J."/>
            <person name="Shi W."/>
            <person name="Du L."/>
            <person name="Sun Y."/>
            <person name="Zhan W."/>
            <person name="Jiang J."/>
            <person name="Wang Q."/>
            <person name="Zhang B."/>
            <person name="Ji P."/>
            <person name="Sakyi L.B."/>
            <person name="Cui X."/>
            <person name="Yuan T."/>
            <person name="Jiang B."/>
            <person name="Yang W."/>
            <person name="Lam T.T.-Y."/>
            <person name="Chang Q."/>
            <person name="Ding S."/>
            <person name="Wang X."/>
            <person name="Zhu J."/>
            <person name="Ruan X."/>
            <person name="Zhao L."/>
            <person name="Wei J."/>
            <person name="Que T."/>
            <person name="Du C."/>
            <person name="Cheng J."/>
            <person name="Dai P."/>
            <person name="Han X."/>
            <person name="Huang E."/>
            <person name="Gao Y."/>
            <person name="Liu J."/>
            <person name="Shao H."/>
            <person name="Ye R."/>
            <person name="Li L."/>
            <person name="Wei W."/>
            <person name="Wang X."/>
            <person name="Wang C."/>
            <person name="Huo Q."/>
            <person name="Li W."/>
            <person name="Guo W."/>
            <person name="Chen H."/>
            <person name="Chen S."/>
            <person name="Zhou L."/>
            <person name="Zhou L."/>
            <person name="Ni X."/>
            <person name="Tian J."/>
            <person name="Zhou Y."/>
            <person name="Sheng Y."/>
            <person name="Liu T."/>
            <person name="Pan Y."/>
            <person name="Xia L."/>
            <person name="Li J."/>
            <person name="Zhao F."/>
            <person name="Cao W."/>
        </authorList>
    </citation>
    <scope>NUCLEOTIDE SEQUENCE</scope>
    <source>
        <strain evidence="7">Rsan-2018</strain>
        <tissue evidence="7">Larvae</tissue>
    </source>
</reference>
<dbReference type="GO" id="GO:0005634">
    <property type="term" value="C:nucleus"/>
    <property type="evidence" value="ECO:0007669"/>
    <property type="project" value="UniProtKB-ARBA"/>
</dbReference>
<keyword evidence="1" id="KW-0479">Metal-binding</keyword>
<evidence type="ECO:0000256" key="3">
    <source>
        <dbReference type="ARBA" id="ARBA00022833"/>
    </source>
</evidence>
<evidence type="ECO:0000256" key="1">
    <source>
        <dbReference type="ARBA" id="ARBA00022723"/>
    </source>
</evidence>
<feature type="domain" description="C2H2-type" evidence="6">
    <location>
        <begin position="363"/>
        <end position="389"/>
    </location>
</feature>
<feature type="domain" description="C2H2-type" evidence="6">
    <location>
        <begin position="258"/>
        <end position="286"/>
    </location>
</feature>
<keyword evidence="2 4" id="KW-0863">Zinc-finger</keyword>
<feature type="region of interest" description="Disordered" evidence="5">
    <location>
        <begin position="1"/>
        <end position="30"/>
    </location>
</feature>
<sequence>MLGAFVETRTASRTDSALPGNPSSSLEQLNNPPALPFSLKPVLDLDALEQVVKQEKDAVLISCKLEVAEVGRQDGLGNENADEPPSAHCVADPASGADLVTNESPGHLSKEDIPNNAELQPCTPSVVHAKAVQRKRSIYGDHVPNDAKATRRSERFHESSPEKSESSATPESITESDYGPGTSRPKRIRAETRHPAQCDPSDNGTPSQNAPKGATCQKSAQGGGTTKTRQCPSCSKVLSRKYNLNRHRQLVHEGLRPFKCPHCAMSFGEKASLRSHIRRVHTGERPTFFQYSGLQKHLMWHITFLCFACDLCSIEFVLKEHLKRHVRTHTGARSFACPHCPRRLSTLQTLKRHRLTHVDDWQHQCEVCDRRFHELRTLRDHARSRHPTEICFD</sequence>
<dbReference type="EMBL" id="JABSTV010001255">
    <property type="protein sequence ID" value="KAH7935927.1"/>
    <property type="molecule type" value="Genomic_DNA"/>
</dbReference>
<accession>A0A9D4SNJ5</accession>
<reference evidence="7" key="1">
    <citation type="journal article" date="2020" name="Cell">
        <title>Large-Scale Comparative Analyses of Tick Genomes Elucidate Their Genetic Diversity and Vector Capacities.</title>
        <authorList>
            <consortium name="Tick Genome and Microbiome Consortium (TIGMIC)"/>
            <person name="Jia N."/>
            <person name="Wang J."/>
            <person name="Shi W."/>
            <person name="Du L."/>
            <person name="Sun Y."/>
            <person name="Zhan W."/>
            <person name="Jiang J.F."/>
            <person name="Wang Q."/>
            <person name="Zhang B."/>
            <person name="Ji P."/>
            <person name="Bell-Sakyi L."/>
            <person name="Cui X.M."/>
            <person name="Yuan T.T."/>
            <person name="Jiang B.G."/>
            <person name="Yang W.F."/>
            <person name="Lam T.T."/>
            <person name="Chang Q.C."/>
            <person name="Ding S.J."/>
            <person name="Wang X.J."/>
            <person name="Zhu J.G."/>
            <person name="Ruan X.D."/>
            <person name="Zhao L."/>
            <person name="Wei J.T."/>
            <person name="Ye R.Z."/>
            <person name="Que T.C."/>
            <person name="Du C.H."/>
            <person name="Zhou Y.H."/>
            <person name="Cheng J.X."/>
            <person name="Dai P.F."/>
            <person name="Guo W.B."/>
            <person name="Han X.H."/>
            <person name="Huang E.J."/>
            <person name="Li L.F."/>
            <person name="Wei W."/>
            <person name="Gao Y.C."/>
            <person name="Liu J.Z."/>
            <person name="Shao H.Z."/>
            <person name="Wang X."/>
            <person name="Wang C.C."/>
            <person name="Yang T.C."/>
            <person name="Huo Q.B."/>
            <person name="Li W."/>
            <person name="Chen H.Y."/>
            <person name="Chen S.E."/>
            <person name="Zhou L.G."/>
            <person name="Ni X.B."/>
            <person name="Tian J.H."/>
            <person name="Sheng Y."/>
            <person name="Liu T."/>
            <person name="Pan Y.S."/>
            <person name="Xia L.Y."/>
            <person name="Li J."/>
            <person name="Zhao F."/>
            <person name="Cao W.C."/>
        </authorList>
    </citation>
    <scope>NUCLEOTIDE SEQUENCE</scope>
    <source>
        <strain evidence="7">Rsan-2018</strain>
    </source>
</reference>
<dbReference type="PROSITE" id="PS00028">
    <property type="entry name" value="ZINC_FINGER_C2H2_1"/>
    <property type="match status" value="5"/>
</dbReference>
<evidence type="ECO:0000256" key="2">
    <source>
        <dbReference type="ARBA" id="ARBA00022771"/>
    </source>
</evidence>
<dbReference type="SMART" id="SM00355">
    <property type="entry name" value="ZnF_C2H2"/>
    <property type="match status" value="5"/>
</dbReference>
<dbReference type="Gene3D" id="3.30.160.60">
    <property type="entry name" value="Classic Zinc Finger"/>
    <property type="match status" value="4"/>
</dbReference>
<feature type="domain" description="C2H2-type" evidence="6">
    <location>
        <begin position="307"/>
        <end position="334"/>
    </location>
</feature>
<dbReference type="AlphaFoldDB" id="A0A9D4SNJ5"/>
<name>A0A9D4SNJ5_RHISA</name>
<evidence type="ECO:0000256" key="5">
    <source>
        <dbReference type="SAM" id="MobiDB-lite"/>
    </source>
</evidence>
<gene>
    <name evidence="7" type="ORF">HPB52_015182</name>
</gene>
<feature type="compositionally biased region" description="Polar residues" evidence="5">
    <location>
        <begin position="9"/>
        <end position="30"/>
    </location>
</feature>
<dbReference type="VEuPathDB" id="VectorBase:RSAN_057723"/>
<feature type="domain" description="C2H2-type" evidence="6">
    <location>
        <begin position="229"/>
        <end position="257"/>
    </location>
</feature>
<dbReference type="InterPro" id="IPR036236">
    <property type="entry name" value="Znf_C2H2_sf"/>
</dbReference>
<dbReference type="PROSITE" id="PS50157">
    <property type="entry name" value="ZINC_FINGER_C2H2_2"/>
    <property type="match status" value="5"/>
</dbReference>
<dbReference type="GO" id="GO:0008270">
    <property type="term" value="F:zinc ion binding"/>
    <property type="evidence" value="ECO:0007669"/>
    <property type="project" value="UniProtKB-KW"/>
</dbReference>
<evidence type="ECO:0000256" key="4">
    <source>
        <dbReference type="PROSITE-ProRule" id="PRU00042"/>
    </source>
</evidence>
<dbReference type="Pfam" id="PF13894">
    <property type="entry name" value="zf-C2H2_4"/>
    <property type="match status" value="2"/>
</dbReference>
<dbReference type="Pfam" id="PF00096">
    <property type="entry name" value="zf-C2H2"/>
    <property type="match status" value="2"/>
</dbReference>
<feature type="compositionally biased region" description="Basic and acidic residues" evidence="5">
    <location>
        <begin position="143"/>
        <end position="165"/>
    </location>
</feature>
<dbReference type="Proteomes" id="UP000821837">
    <property type="component" value="Unassembled WGS sequence"/>
</dbReference>
<keyword evidence="8" id="KW-1185">Reference proteome</keyword>
<feature type="compositionally biased region" description="Polar residues" evidence="5">
    <location>
        <begin position="200"/>
        <end position="231"/>
    </location>
</feature>
<feature type="region of interest" description="Disordered" evidence="5">
    <location>
        <begin position="133"/>
        <end position="231"/>
    </location>
</feature>
<dbReference type="InterPro" id="IPR013087">
    <property type="entry name" value="Znf_C2H2_type"/>
</dbReference>